<dbReference type="InterPro" id="IPR011010">
    <property type="entry name" value="DNA_brk_join_enz"/>
</dbReference>
<organism evidence="6 7">
    <name type="scientific">Candidatus Neomicrothrix subdominans</name>
    <dbReference type="NCBI Taxonomy" id="2954438"/>
    <lineage>
        <taxon>Bacteria</taxon>
        <taxon>Bacillati</taxon>
        <taxon>Actinomycetota</taxon>
        <taxon>Acidimicrobiia</taxon>
        <taxon>Acidimicrobiales</taxon>
        <taxon>Microthrixaceae</taxon>
        <taxon>Candidatus Neomicrothrix</taxon>
    </lineage>
</organism>
<dbReference type="InterPro" id="IPR010998">
    <property type="entry name" value="Integrase_recombinase_N"/>
</dbReference>
<dbReference type="EMBL" id="JADJZA010000006">
    <property type="protein sequence ID" value="MBK9296794.1"/>
    <property type="molecule type" value="Genomic_DNA"/>
</dbReference>
<dbReference type="InterPro" id="IPR013762">
    <property type="entry name" value="Integrase-like_cat_sf"/>
</dbReference>
<dbReference type="GO" id="GO:0003677">
    <property type="term" value="F:DNA binding"/>
    <property type="evidence" value="ECO:0007669"/>
    <property type="project" value="UniProtKB-KW"/>
</dbReference>
<evidence type="ECO:0000256" key="1">
    <source>
        <dbReference type="ARBA" id="ARBA00008857"/>
    </source>
</evidence>
<evidence type="ECO:0000313" key="6">
    <source>
        <dbReference type="EMBL" id="MBK9296794.1"/>
    </source>
</evidence>
<evidence type="ECO:0000256" key="2">
    <source>
        <dbReference type="ARBA" id="ARBA00023125"/>
    </source>
</evidence>
<reference evidence="6 7" key="1">
    <citation type="submission" date="2020-10" db="EMBL/GenBank/DDBJ databases">
        <title>Connecting structure to function with the recovery of over 1000 high-quality activated sludge metagenome-assembled genomes encoding full-length rRNA genes using long-read sequencing.</title>
        <authorList>
            <person name="Singleton C.M."/>
            <person name="Petriglieri F."/>
            <person name="Kristensen J.M."/>
            <person name="Kirkegaard R.H."/>
            <person name="Michaelsen T.Y."/>
            <person name="Andersen M.H."/>
            <person name="Karst S.M."/>
            <person name="Dueholm M.S."/>
            <person name="Nielsen P.H."/>
            <person name="Albertsen M."/>
        </authorList>
    </citation>
    <scope>NUCLEOTIDE SEQUENCE [LARGE SCALE GENOMIC DNA]</scope>
    <source>
        <strain evidence="6">Lyne_18-Q3-R50-59_MAXAC.006</strain>
    </source>
</reference>
<gene>
    <name evidence="6" type="ORF">IPN02_08115</name>
</gene>
<dbReference type="InterPro" id="IPR050090">
    <property type="entry name" value="Tyrosine_recombinase_XerCD"/>
</dbReference>
<comment type="caution">
    <text evidence="6">The sequence shown here is derived from an EMBL/GenBank/DDBJ whole genome shotgun (WGS) entry which is preliminary data.</text>
</comment>
<dbReference type="InterPro" id="IPR002104">
    <property type="entry name" value="Integrase_catalytic"/>
</dbReference>
<dbReference type="GO" id="GO:0015074">
    <property type="term" value="P:DNA integration"/>
    <property type="evidence" value="ECO:0007669"/>
    <property type="project" value="InterPro"/>
</dbReference>
<dbReference type="SUPFAM" id="SSF56349">
    <property type="entry name" value="DNA breaking-rejoining enzymes"/>
    <property type="match status" value="1"/>
</dbReference>
<name>A0A936NDE2_9ACTN</name>
<comment type="similarity">
    <text evidence="1">Belongs to the 'phage' integrase family.</text>
</comment>
<evidence type="ECO:0000256" key="4">
    <source>
        <dbReference type="SAM" id="MobiDB-lite"/>
    </source>
</evidence>
<feature type="domain" description="Tyr recombinase" evidence="5">
    <location>
        <begin position="159"/>
        <end position="350"/>
    </location>
</feature>
<feature type="region of interest" description="Disordered" evidence="4">
    <location>
        <begin position="1"/>
        <end position="37"/>
    </location>
</feature>
<evidence type="ECO:0000313" key="7">
    <source>
        <dbReference type="Proteomes" id="UP000727993"/>
    </source>
</evidence>
<sequence length="375" mass="41287">MSTKSASGSIRARPGGKWQVRVAGKSRNVSSRRAAERMRRTMLEEHERATQSGHEETTVGVFREIWLADCADRLAPRTVHSYRRILQLEALTPLLPMELHEVTARKLAPIISRVTAEHGRPSGLAAFRSLSAMFGLAERWGYIEMNPFRRMQAPSVPKREPTVPTPIVMERAMRIATPEFASVLQFAICTGCRRGEIAGLRWGDIDTEKNSVIIRRSIDSTPGNGLPKETKTSSTKVISLDEGTLAALAAHKARQADEGQNNAWVWSRDRDGVIPIRPDRISDLWADVRAQLPELEGVRFHDIRHATATWLIAAGMDPRTVADRLGHDDVKLTLSTYTAPVAASDRRAATIIGDLLAGARAGLSADVDDGERPGS</sequence>
<keyword evidence="3" id="KW-0233">DNA recombination</keyword>
<dbReference type="Gene3D" id="1.10.443.10">
    <property type="entry name" value="Intergrase catalytic core"/>
    <property type="match status" value="1"/>
</dbReference>
<dbReference type="PROSITE" id="PS51898">
    <property type="entry name" value="TYR_RECOMBINASE"/>
    <property type="match status" value="1"/>
</dbReference>
<dbReference type="PANTHER" id="PTHR30349:SF41">
    <property type="entry name" value="INTEGRASE_RECOMBINASE PROTEIN MJ0367-RELATED"/>
    <property type="match status" value="1"/>
</dbReference>
<dbReference type="Pfam" id="PF00589">
    <property type="entry name" value="Phage_integrase"/>
    <property type="match status" value="1"/>
</dbReference>
<dbReference type="PANTHER" id="PTHR30349">
    <property type="entry name" value="PHAGE INTEGRASE-RELATED"/>
    <property type="match status" value="1"/>
</dbReference>
<proteinExistence type="inferred from homology"/>
<dbReference type="AlphaFoldDB" id="A0A936NDE2"/>
<dbReference type="GO" id="GO:0006310">
    <property type="term" value="P:DNA recombination"/>
    <property type="evidence" value="ECO:0007669"/>
    <property type="project" value="UniProtKB-KW"/>
</dbReference>
<accession>A0A936NDE2</accession>
<keyword evidence="2" id="KW-0238">DNA-binding</keyword>
<dbReference type="CDD" id="cd01189">
    <property type="entry name" value="INT_ICEBs1_C_like"/>
    <property type="match status" value="1"/>
</dbReference>
<evidence type="ECO:0000256" key="3">
    <source>
        <dbReference type="ARBA" id="ARBA00023172"/>
    </source>
</evidence>
<dbReference type="Gene3D" id="1.10.150.130">
    <property type="match status" value="1"/>
</dbReference>
<evidence type="ECO:0000259" key="5">
    <source>
        <dbReference type="PROSITE" id="PS51898"/>
    </source>
</evidence>
<protein>
    <submittedName>
        <fullName evidence="6">Site-specific integrase</fullName>
    </submittedName>
</protein>
<dbReference type="Proteomes" id="UP000727993">
    <property type="component" value="Unassembled WGS sequence"/>
</dbReference>